<dbReference type="EMBL" id="KQ977726">
    <property type="protein sequence ID" value="KYN00274.1"/>
    <property type="molecule type" value="Genomic_DNA"/>
</dbReference>
<evidence type="ECO:0000313" key="2">
    <source>
        <dbReference type="Proteomes" id="UP000078542"/>
    </source>
</evidence>
<accession>A0A151IGC3</accession>
<keyword evidence="2" id="KW-1185">Reference proteome</keyword>
<protein>
    <submittedName>
        <fullName evidence="1">Uncharacterized protein</fullName>
    </submittedName>
</protein>
<sequence length="141" mass="15004">MRIGKVVCQENRKNIIILPKYSCTIDYCVTPNNLVTAFTISLICGKAAISSDFAYGIGVSTPVMRMTAILALTSAPIPHCGQPCSTVNRCFVFTTDCMMVSISNGLRERRLITSASIPFPASSLAASKASSTALECATNVT</sequence>
<organism evidence="1 2">
    <name type="scientific">Cyphomyrmex costatus</name>
    <dbReference type="NCBI Taxonomy" id="456900"/>
    <lineage>
        <taxon>Eukaryota</taxon>
        <taxon>Metazoa</taxon>
        <taxon>Ecdysozoa</taxon>
        <taxon>Arthropoda</taxon>
        <taxon>Hexapoda</taxon>
        <taxon>Insecta</taxon>
        <taxon>Pterygota</taxon>
        <taxon>Neoptera</taxon>
        <taxon>Endopterygota</taxon>
        <taxon>Hymenoptera</taxon>
        <taxon>Apocrita</taxon>
        <taxon>Aculeata</taxon>
        <taxon>Formicoidea</taxon>
        <taxon>Formicidae</taxon>
        <taxon>Myrmicinae</taxon>
        <taxon>Cyphomyrmex</taxon>
    </lineage>
</organism>
<proteinExistence type="predicted"/>
<gene>
    <name evidence="1" type="ORF">ALC62_08915</name>
</gene>
<name>A0A151IGC3_9HYME</name>
<evidence type="ECO:0000313" key="1">
    <source>
        <dbReference type="EMBL" id="KYN00274.1"/>
    </source>
</evidence>
<dbReference type="Proteomes" id="UP000078542">
    <property type="component" value="Unassembled WGS sequence"/>
</dbReference>
<reference evidence="1 2" key="1">
    <citation type="submission" date="2016-03" db="EMBL/GenBank/DDBJ databases">
        <title>Cyphomyrmex costatus WGS genome.</title>
        <authorList>
            <person name="Nygaard S."/>
            <person name="Hu H."/>
            <person name="Boomsma J."/>
            <person name="Zhang G."/>
        </authorList>
    </citation>
    <scope>NUCLEOTIDE SEQUENCE [LARGE SCALE GENOMIC DNA]</scope>
    <source>
        <strain evidence="1">MS0001</strain>
        <tissue evidence="1">Whole body</tissue>
    </source>
</reference>
<dbReference type="AlphaFoldDB" id="A0A151IGC3"/>